<dbReference type="Proteomes" id="UP000273252">
    <property type="component" value="Unassembled WGS sequence"/>
</dbReference>
<comment type="caution">
    <text evidence="1">The sequence shown here is derived from an EMBL/GenBank/DDBJ whole genome shotgun (WGS) entry which is preliminary data.</text>
</comment>
<evidence type="ECO:0000313" key="2">
    <source>
        <dbReference type="Proteomes" id="UP000273252"/>
    </source>
</evidence>
<accession>A0A3A6QAY8</accession>
<organism evidence="1 2">
    <name type="scientific">Vibrio sinensis</name>
    <dbReference type="NCBI Taxonomy" id="2302434"/>
    <lineage>
        <taxon>Bacteria</taxon>
        <taxon>Pseudomonadati</taxon>
        <taxon>Pseudomonadota</taxon>
        <taxon>Gammaproteobacteria</taxon>
        <taxon>Vibrionales</taxon>
        <taxon>Vibrionaceae</taxon>
        <taxon>Vibrio</taxon>
    </lineage>
</organism>
<keyword evidence="2" id="KW-1185">Reference proteome</keyword>
<reference evidence="1 2" key="1">
    <citation type="submission" date="2018-08" db="EMBL/GenBank/DDBJ databases">
        <title>Vibrio isolated from the Eastern China Marginal Seas.</title>
        <authorList>
            <person name="Li Y."/>
        </authorList>
    </citation>
    <scope>NUCLEOTIDE SEQUENCE [LARGE SCALE GENOMIC DNA]</scope>
    <source>
        <strain evidence="1 2">BEI233</strain>
    </source>
</reference>
<dbReference type="AlphaFoldDB" id="A0A3A6QAY8"/>
<dbReference type="InterPro" id="IPR019731">
    <property type="entry name" value="DUF2607"/>
</dbReference>
<dbReference type="EMBL" id="QVMU01000037">
    <property type="protein sequence ID" value="RJX65233.1"/>
    <property type="molecule type" value="Genomic_DNA"/>
</dbReference>
<dbReference type="Pfam" id="PF10795">
    <property type="entry name" value="DUF2607"/>
    <property type="match status" value="1"/>
</dbReference>
<protein>
    <submittedName>
        <fullName evidence="1">DUF2607 family protein</fullName>
    </submittedName>
</protein>
<sequence length="79" mass="9021">MILWLSIAVIQHQYDASPSQHTHHNCQLFSHASHGAHSSTPTVFTNTLPDEHLDNRIYRYSKSVSIEYCARSPPVLIYT</sequence>
<gene>
    <name evidence="1" type="ORF">DZ860_22210</name>
</gene>
<name>A0A3A6QAY8_9VIBR</name>
<proteinExistence type="predicted"/>
<evidence type="ECO:0000313" key="1">
    <source>
        <dbReference type="EMBL" id="RJX65233.1"/>
    </source>
</evidence>